<evidence type="ECO:0000256" key="3">
    <source>
        <dbReference type="ARBA" id="ARBA00022692"/>
    </source>
</evidence>
<dbReference type="InterPro" id="IPR022764">
    <property type="entry name" value="Peptidase_S54_rhomboid_dom"/>
</dbReference>
<gene>
    <name evidence="8" type="ORF">Ccrd_026686</name>
</gene>
<dbReference type="STRING" id="59895.A0A118G5R4"/>
<keyword evidence="5 6" id="KW-0472">Membrane</keyword>
<dbReference type="Pfam" id="PF01694">
    <property type="entry name" value="Rhomboid"/>
    <property type="match status" value="1"/>
</dbReference>
<comment type="similarity">
    <text evidence="2">Belongs to the peptidase S54 family.</text>
</comment>
<sequence>MAAQVGVLYILSGIGWSILSMLFIKNNISFGAFGALFGLLGAILVVEILPPLDKIVACFLVVFENAYTKKALCAIVKRGGFCFPRLAAFNMRLPSSKATIHIYVFLKLTHNNPSSPTIQAPNILRGVALTSFQD</sequence>
<evidence type="ECO:0000256" key="1">
    <source>
        <dbReference type="ARBA" id="ARBA00004141"/>
    </source>
</evidence>
<evidence type="ECO:0000256" key="4">
    <source>
        <dbReference type="ARBA" id="ARBA00022989"/>
    </source>
</evidence>
<keyword evidence="3 6" id="KW-0812">Transmembrane</keyword>
<keyword evidence="9" id="KW-1185">Reference proteome</keyword>
<dbReference type="Gramene" id="KVF76259">
    <property type="protein sequence ID" value="KVF76259"/>
    <property type="gene ID" value="Ccrd_026686"/>
</dbReference>
<protein>
    <recommendedName>
        <fullName evidence="7">Peptidase S54 rhomboid domain-containing protein</fullName>
    </recommendedName>
</protein>
<comment type="subcellular location">
    <subcellularLocation>
        <location evidence="1">Membrane</location>
        <topology evidence="1">Multi-pass membrane protein</topology>
    </subcellularLocation>
</comment>
<feature type="non-terminal residue" evidence="8">
    <location>
        <position position="134"/>
    </location>
</feature>
<feature type="transmembrane region" description="Helical" evidence="6">
    <location>
        <begin position="7"/>
        <end position="24"/>
    </location>
</feature>
<accession>A0A118G5R4</accession>
<feature type="transmembrane region" description="Helical" evidence="6">
    <location>
        <begin position="30"/>
        <end position="49"/>
    </location>
</feature>
<dbReference type="EMBL" id="LEKV01009056">
    <property type="protein sequence ID" value="KVF76259.1"/>
    <property type="molecule type" value="Genomic_DNA"/>
</dbReference>
<evidence type="ECO:0000256" key="2">
    <source>
        <dbReference type="ARBA" id="ARBA00009045"/>
    </source>
</evidence>
<name>A0A118G5R4_CYNCS</name>
<evidence type="ECO:0000313" key="8">
    <source>
        <dbReference type="EMBL" id="KVF76259.1"/>
    </source>
</evidence>
<dbReference type="AlphaFoldDB" id="A0A118G5R4"/>
<dbReference type="Gene3D" id="1.20.1540.10">
    <property type="entry name" value="Rhomboid-like"/>
    <property type="match status" value="1"/>
</dbReference>
<dbReference type="InterPro" id="IPR035952">
    <property type="entry name" value="Rhomboid-like_sf"/>
</dbReference>
<evidence type="ECO:0000256" key="6">
    <source>
        <dbReference type="SAM" id="Phobius"/>
    </source>
</evidence>
<proteinExistence type="inferred from homology"/>
<dbReference type="GO" id="GO:0016020">
    <property type="term" value="C:membrane"/>
    <property type="evidence" value="ECO:0007669"/>
    <property type="project" value="UniProtKB-SubCell"/>
</dbReference>
<keyword evidence="4 6" id="KW-1133">Transmembrane helix</keyword>
<reference evidence="8 9" key="1">
    <citation type="journal article" date="2016" name="Sci. Rep.">
        <title>The genome sequence of the outbreeding globe artichoke constructed de novo incorporating a phase-aware low-pass sequencing strategy of F1 progeny.</title>
        <authorList>
            <person name="Scaglione D."/>
            <person name="Reyes-Chin-Wo S."/>
            <person name="Acquadro A."/>
            <person name="Froenicke L."/>
            <person name="Portis E."/>
            <person name="Beitel C."/>
            <person name="Tirone M."/>
            <person name="Mauro R."/>
            <person name="Lo Monaco A."/>
            <person name="Mauromicale G."/>
            <person name="Faccioli P."/>
            <person name="Cattivelli L."/>
            <person name="Rieseberg L."/>
            <person name="Michelmore R."/>
            <person name="Lanteri S."/>
        </authorList>
    </citation>
    <scope>NUCLEOTIDE SEQUENCE [LARGE SCALE GENOMIC DNA]</scope>
    <source>
        <strain evidence="8">2C</strain>
    </source>
</reference>
<evidence type="ECO:0000259" key="7">
    <source>
        <dbReference type="Pfam" id="PF01694"/>
    </source>
</evidence>
<evidence type="ECO:0000256" key="5">
    <source>
        <dbReference type="ARBA" id="ARBA00023136"/>
    </source>
</evidence>
<dbReference type="SUPFAM" id="SSF144091">
    <property type="entry name" value="Rhomboid-like"/>
    <property type="match status" value="1"/>
</dbReference>
<dbReference type="Proteomes" id="UP000243975">
    <property type="component" value="Unassembled WGS sequence"/>
</dbReference>
<dbReference type="GO" id="GO:0004252">
    <property type="term" value="F:serine-type endopeptidase activity"/>
    <property type="evidence" value="ECO:0007669"/>
    <property type="project" value="InterPro"/>
</dbReference>
<evidence type="ECO:0000313" key="9">
    <source>
        <dbReference type="Proteomes" id="UP000243975"/>
    </source>
</evidence>
<comment type="caution">
    <text evidence="8">The sequence shown here is derived from an EMBL/GenBank/DDBJ whole genome shotgun (WGS) entry which is preliminary data.</text>
</comment>
<feature type="domain" description="Peptidase S54 rhomboid" evidence="7">
    <location>
        <begin position="4"/>
        <end position="47"/>
    </location>
</feature>
<organism evidence="8 9">
    <name type="scientific">Cynara cardunculus var. scolymus</name>
    <name type="common">Globe artichoke</name>
    <name type="synonym">Cynara scolymus</name>
    <dbReference type="NCBI Taxonomy" id="59895"/>
    <lineage>
        <taxon>Eukaryota</taxon>
        <taxon>Viridiplantae</taxon>
        <taxon>Streptophyta</taxon>
        <taxon>Embryophyta</taxon>
        <taxon>Tracheophyta</taxon>
        <taxon>Spermatophyta</taxon>
        <taxon>Magnoliopsida</taxon>
        <taxon>eudicotyledons</taxon>
        <taxon>Gunneridae</taxon>
        <taxon>Pentapetalae</taxon>
        <taxon>asterids</taxon>
        <taxon>campanulids</taxon>
        <taxon>Asterales</taxon>
        <taxon>Asteraceae</taxon>
        <taxon>Carduoideae</taxon>
        <taxon>Cardueae</taxon>
        <taxon>Carduinae</taxon>
        <taxon>Cynara</taxon>
    </lineage>
</organism>